<dbReference type="Proteomes" id="UP000076722">
    <property type="component" value="Unassembled WGS sequence"/>
</dbReference>
<feature type="region of interest" description="Disordered" evidence="2">
    <location>
        <begin position="352"/>
        <end position="378"/>
    </location>
</feature>
<feature type="compositionally biased region" description="Acidic residues" evidence="2">
    <location>
        <begin position="497"/>
        <end position="522"/>
    </location>
</feature>
<feature type="region of interest" description="Disordered" evidence="2">
    <location>
        <begin position="491"/>
        <end position="561"/>
    </location>
</feature>
<dbReference type="EMBL" id="KV419452">
    <property type="protein sequence ID" value="KZS87309.1"/>
    <property type="molecule type" value="Genomic_DNA"/>
</dbReference>
<evidence type="ECO:0000256" key="1">
    <source>
        <dbReference type="SAM" id="Coils"/>
    </source>
</evidence>
<gene>
    <name evidence="3" type="ORF">SISNIDRAFT_491166</name>
</gene>
<feature type="compositionally biased region" description="Low complexity" evidence="2">
    <location>
        <begin position="731"/>
        <end position="746"/>
    </location>
</feature>
<feature type="compositionally biased region" description="Polar residues" evidence="2">
    <location>
        <begin position="55"/>
        <end position="83"/>
    </location>
</feature>
<feature type="compositionally biased region" description="Polar residues" evidence="2">
    <location>
        <begin position="1"/>
        <end position="13"/>
    </location>
</feature>
<feature type="coiled-coil region" evidence="1">
    <location>
        <begin position="134"/>
        <end position="168"/>
    </location>
</feature>
<protein>
    <submittedName>
        <fullName evidence="3">Uncharacterized protein</fullName>
    </submittedName>
</protein>
<feature type="region of interest" description="Disordered" evidence="2">
    <location>
        <begin position="90"/>
        <end position="109"/>
    </location>
</feature>
<feature type="compositionally biased region" description="Polar residues" evidence="2">
    <location>
        <begin position="531"/>
        <end position="544"/>
    </location>
</feature>
<dbReference type="OrthoDB" id="3235325at2759"/>
<dbReference type="STRING" id="1314777.A0A164N3D7"/>
<feature type="region of interest" description="Disordered" evidence="2">
    <location>
        <begin position="414"/>
        <end position="436"/>
    </location>
</feature>
<feature type="compositionally biased region" description="Low complexity" evidence="2">
    <location>
        <begin position="418"/>
        <end position="429"/>
    </location>
</feature>
<sequence length="746" mass="80578">MSQTPQCLQNPSAMTPEGIQLFQTHGHPNLEPPAMAPVTSGPFRPTHGPTDSPGIATSGQTRSPSPLTFMNPQNAIDTFSTMPSPVLGGQFQYSASSPQQWNSPATPTGSVYENFSSGSSSQRHFPRSSVQAQLEQSNCQLQSALSEVTRLERENRDLKAKLGELDLRFHQVLTRIASPTSHVQAAAPREGEASPLLLPLDKDRYPHVKFWDSEDFTKASSLPYQPLSDDENKVMRYAESEDGVPPTEGTARAIRKQVKAIFNQIREKKAMKGLELPASWGPMDAATKKEFQVDLYTNFPYLRLCSHHWKAERLGTSLYYGWHNDNVRTKNPLKTESSDADAVAVLQHKTIKKRRSQNDEIGPRPPKRCKSALSTSVSPSVSNVTLPMPAILSPSHIANISPLAPSPNIVVPTPTDHTSSLTLPISPQLPSQPPPPPLNPLSTQIPRRVPTPPPAFGPLPIATSSIPPDPLYGLEPRASAGLVVTPAVDEPVSFTGDDIDGDERGDEREESEEVEEDEEMEEMQPVFDPPNNHQLPSSIPTTANLASPLAAPPSSYAVSPAASSLRIPAFTSLDPQSMDLDFLSASKVPQIELTQPSSPLPIPPVADQIAPSLPTGFTLSDQLMVPGTQPVARAPTPPSSFPTPKSALASFVPPPRPPSPPPPPPPAATTLSDSNRPKPKGKNKKDDVYVPNSTKQPRNVCGIEWIAKNPGGTVGEYKEYWDSLSPEEKASYTAASRKAAKASTDA</sequence>
<reference evidence="3 4" key="1">
    <citation type="journal article" date="2016" name="Mol. Biol. Evol.">
        <title>Comparative Genomics of Early-Diverging Mushroom-Forming Fungi Provides Insights into the Origins of Lignocellulose Decay Capabilities.</title>
        <authorList>
            <person name="Nagy L.G."/>
            <person name="Riley R."/>
            <person name="Tritt A."/>
            <person name="Adam C."/>
            <person name="Daum C."/>
            <person name="Floudas D."/>
            <person name="Sun H."/>
            <person name="Yadav J.S."/>
            <person name="Pangilinan J."/>
            <person name="Larsson K.H."/>
            <person name="Matsuura K."/>
            <person name="Barry K."/>
            <person name="Labutti K."/>
            <person name="Kuo R."/>
            <person name="Ohm R.A."/>
            <person name="Bhattacharya S.S."/>
            <person name="Shirouzu T."/>
            <person name="Yoshinaga Y."/>
            <person name="Martin F.M."/>
            <person name="Grigoriev I.V."/>
            <person name="Hibbett D.S."/>
        </authorList>
    </citation>
    <scope>NUCLEOTIDE SEQUENCE [LARGE SCALE GENOMIC DNA]</scope>
    <source>
        <strain evidence="3 4">HHB9708</strain>
    </source>
</reference>
<evidence type="ECO:0000313" key="3">
    <source>
        <dbReference type="EMBL" id="KZS87309.1"/>
    </source>
</evidence>
<evidence type="ECO:0000256" key="2">
    <source>
        <dbReference type="SAM" id="MobiDB-lite"/>
    </source>
</evidence>
<organism evidence="3 4">
    <name type="scientific">Sistotremastrum niveocremeum HHB9708</name>
    <dbReference type="NCBI Taxonomy" id="1314777"/>
    <lineage>
        <taxon>Eukaryota</taxon>
        <taxon>Fungi</taxon>
        <taxon>Dikarya</taxon>
        <taxon>Basidiomycota</taxon>
        <taxon>Agaricomycotina</taxon>
        <taxon>Agaricomycetes</taxon>
        <taxon>Sistotremastrales</taxon>
        <taxon>Sistotremastraceae</taxon>
        <taxon>Sertulicium</taxon>
        <taxon>Sertulicium niveocremeum</taxon>
    </lineage>
</organism>
<feature type="region of interest" description="Disordered" evidence="2">
    <location>
        <begin position="726"/>
        <end position="746"/>
    </location>
</feature>
<name>A0A164N3D7_9AGAM</name>
<proteinExistence type="predicted"/>
<dbReference type="AlphaFoldDB" id="A0A164N3D7"/>
<feature type="region of interest" description="Disordered" evidence="2">
    <location>
        <begin position="1"/>
        <end position="83"/>
    </location>
</feature>
<evidence type="ECO:0000313" key="4">
    <source>
        <dbReference type="Proteomes" id="UP000076722"/>
    </source>
</evidence>
<feature type="compositionally biased region" description="Polar residues" evidence="2">
    <location>
        <begin position="91"/>
        <end position="109"/>
    </location>
</feature>
<feature type="compositionally biased region" description="Low complexity" evidence="2">
    <location>
        <begin position="545"/>
        <end position="561"/>
    </location>
</feature>
<keyword evidence="1" id="KW-0175">Coiled coil</keyword>
<feature type="compositionally biased region" description="Pro residues" evidence="2">
    <location>
        <begin position="652"/>
        <end position="667"/>
    </location>
</feature>
<feature type="region of interest" description="Disordered" evidence="2">
    <location>
        <begin position="593"/>
        <end position="696"/>
    </location>
</feature>
<keyword evidence="4" id="KW-1185">Reference proteome</keyword>
<accession>A0A164N3D7</accession>